<evidence type="ECO:0000256" key="1">
    <source>
        <dbReference type="ARBA" id="ARBA00022714"/>
    </source>
</evidence>
<dbReference type="Pfam" id="PF00355">
    <property type="entry name" value="Rieske"/>
    <property type="match status" value="1"/>
</dbReference>
<dbReference type="Gene3D" id="3.90.380.10">
    <property type="entry name" value="Naphthalene 1,2-dioxygenase Alpha Subunit, Chain A, domain 1"/>
    <property type="match status" value="1"/>
</dbReference>
<dbReference type="CDD" id="cd08878">
    <property type="entry name" value="RHO_alpha_C_DMO-like"/>
    <property type="match status" value="1"/>
</dbReference>
<dbReference type="GO" id="GO:0046872">
    <property type="term" value="F:metal ion binding"/>
    <property type="evidence" value="ECO:0007669"/>
    <property type="project" value="UniProtKB-KW"/>
</dbReference>
<dbReference type="PROSITE" id="PS51296">
    <property type="entry name" value="RIESKE"/>
    <property type="match status" value="1"/>
</dbReference>
<dbReference type="GO" id="GO:0051213">
    <property type="term" value="F:dioxygenase activity"/>
    <property type="evidence" value="ECO:0007669"/>
    <property type="project" value="UniProtKB-KW"/>
</dbReference>
<keyword evidence="3" id="KW-0560">Oxidoreductase</keyword>
<evidence type="ECO:0000256" key="4">
    <source>
        <dbReference type="ARBA" id="ARBA00023004"/>
    </source>
</evidence>
<dbReference type="EMBL" id="SMRP01000009">
    <property type="protein sequence ID" value="TDG22162.1"/>
    <property type="molecule type" value="Genomic_DNA"/>
</dbReference>
<evidence type="ECO:0000256" key="5">
    <source>
        <dbReference type="ARBA" id="ARBA00023014"/>
    </source>
</evidence>
<accession>A0A4R5M8D3</accession>
<evidence type="ECO:0000256" key="3">
    <source>
        <dbReference type="ARBA" id="ARBA00023002"/>
    </source>
</evidence>
<keyword evidence="8" id="KW-1185">Reference proteome</keyword>
<reference evidence="7 8" key="1">
    <citation type="submission" date="2019-03" db="EMBL/GenBank/DDBJ databases">
        <title>Paraburkholderia sp. 4M-K11, isolated from subtropical forest soil.</title>
        <authorList>
            <person name="Gao Z.-H."/>
            <person name="Qiu L.-H."/>
        </authorList>
    </citation>
    <scope>NUCLEOTIDE SEQUENCE [LARGE SCALE GENOMIC DNA]</scope>
    <source>
        <strain evidence="7 8">4M-K11</strain>
    </source>
</reference>
<dbReference type="InterPro" id="IPR017941">
    <property type="entry name" value="Rieske_2Fe-2S"/>
</dbReference>
<dbReference type="PANTHER" id="PTHR21266">
    <property type="entry name" value="IRON-SULFUR DOMAIN CONTAINING PROTEIN"/>
    <property type="match status" value="1"/>
</dbReference>
<evidence type="ECO:0000313" key="7">
    <source>
        <dbReference type="EMBL" id="TDG22162.1"/>
    </source>
</evidence>
<dbReference type="Gene3D" id="2.102.10.10">
    <property type="entry name" value="Rieske [2Fe-2S] iron-sulphur domain"/>
    <property type="match status" value="1"/>
</dbReference>
<dbReference type="InterPro" id="IPR050584">
    <property type="entry name" value="Cholesterol_7-desaturase"/>
</dbReference>
<feature type="domain" description="Rieske" evidence="6">
    <location>
        <begin position="9"/>
        <end position="110"/>
    </location>
</feature>
<evidence type="ECO:0000256" key="2">
    <source>
        <dbReference type="ARBA" id="ARBA00022723"/>
    </source>
</evidence>
<evidence type="ECO:0000313" key="8">
    <source>
        <dbReference type="Proteomes" id="UP000295722"/>
    </source>
</evidence>
<evidence type="ECO:0000259" key="6">
    <source>
        <dbReference type="PROSITE" id="PS51296"/>
    </source>
</evidence>
<dbReference type="GO" id="GO:0051537">
    <property type="term" value="F:2 iron, 2 sulfur cluster binding"/>
    <property type="evidence" value="ECO:0007669"/>
    <property type="project" value="UniProtKB-KW"/>
</dbReference>
<dbReference type="InterPro" id="IPR044043">
    <property type="entry name" value="VanA_C_cat"/>
</dbReference>
<dbReference type="RefSeq" id="WP_133196561.1">
    <property type="nucleotide sequence ID" value="NZ_JBHUCW010000024.1"/>
</dbReference>
<dbReference type="AlphaFoldDB" id="A0A4R5M8D3"/>
<name>A0A4R5M8D3_9BURK</name>
<keyword evidence="2" id="KW-0479">Metal-binding</keyword>
<keyword evidence="5" id="KW-0411">Iron-sulfur</keyword>
<comment type="caution">
    <text evidence="7">The sequence shown here is derived from an EMBL/GenBank/DDBJ whole genome shotgun (WGS) entry which is preliminary data.</text>
</comment>
<dbReference type="InterPro" id="IPR036922">
    <property type="entry name" value="Rieske_2Fe-2S_sf"/>
</dbReference>
<dbReference type="SUPFAM" id="SSF55961">
    <property type="entry name" value="Bet v1-like"/>
    <property type="match status" value="1"/>
</dbReference>
<keyword evidence="4" id="KW-0408">Iron</keyword>
<sequence length="358" mass="39948">MTSFVKNAWYVAAWSREVGRTLLSRTLLGEQVLLYRREDGTPVALVDRCPHKLAPLSLGELKGDHVQCGYHGMTFDCTGTCVRVPGQQNIPPTARVTAFPLVERYGAVWIWMGDPALADAGTIAEVPHYGDPDWGLVDGQYLHFRSNYLNITDNLVDPAHTTYVHKNTIGNASGEDVGVKVEQGESHVLAWRWIHNAPPVPLVEKMGNFSGLTDRWQYYYLHLPSTSYVDFGCIDSGTEPTEDNKDRGFRSFSFNFLTPETATTTHYFWLHLRNYHAHDSAVSADVARLMTLTFEEDAALLAHVQREQERTGVREYTRLGIDNAPARIRRMVDRLLAQEAALAGSQGDTRVPAGVCGA</sequence>
<dbReference type="PANTHER" id="PTHR21266:SF60">
    <property type="entry name" value="3-KETOSTEROID-9-ALPHA-MONOOXYGENASE, OXYGENASE COMPONENT"/>
    <property type="match status" value="1"/>
</dbReference>
<gene>
    <name evidence="7" type="ORF">EYW47_20000</name>
</gene>
<keyword evidence="1" id="KW-0001">2Fe-2S</keyword>
<dbReference type="Pfam" id="PF19112">
    <property type="entry name" value="VanA_C"/>
    <property type="match status" value="1"/>
</dbReference>
<dbReference type="SUPFAM" id="SSF50022">
    <property type="entry name" value="ISP domain"/>
    <property type="match status" value="1"/>
</dbReference>
<keyword evidence="7" id="KW-0223">Dioxygenase</keyword>
<dbReference type="Proteomes" id="UP000295722">
    <property type="component" value="Unassembled WGS sequence"/>
</dbReference>
<organism evidence="7 8">
    <name type="scientific">Paraburkholderia silviterrae</name>
    <dbReference type="NCBI Taxonomy" id="2528715"/>
    <lineage>
        <taxon>Bacteria</taxon>
        <taxon>Pseudomonadati</taxon>
        <taxon>Pseudomonadota</taxon>
        <taxon>Betaproteobacteria</taxon>
        <taxon>Burkholderiales</taxon>
        <taxon>Burkholderiaceae</taxon>
        <taxon>Paraburkholderia</taxon>
    </lineage>
</organism>
<proteinExistence type="predicted"/>
<protein>
    <submittedName>
        <fullName evidence="7">Aromatic ring-hydroxylating dioxygenase subunit alpha</fullName>
    </submittedName>
</protein>
<dbReference type="OrthoDB" id="9790995at2"/>